<evidence type="ECO:0000256" key="6">
    <source>
        <dbReference type="ARBA" id="ARBA00033409"/>
    </source>
</evidence>
<dbReference type="PANTHER" id="PTHR33991">
    <property type="entry name" value="DNA REPAIR PROTEIN RECO"/>
    <property type="match status" value="1"/>
</dbReference>
<comment type="similarity">
    <text evidence="1 7">Belongs to the RecO family.</text>
</comment>
<evidence type="ECO:0000256" key="4">
    <source>
        <dbReference type="ARBA" id="ARBA00023172"/>
    </source>
</evidence>
<dbReference type="HAMAP" id="MF_00201">
    <property type="entry name" value="RecO"/>
    <property type="match status" value="1"/>
</dbReference>
<name>A0A5K7S9T3_9BACT</name>
<evidence type="ECO:0000313" key="10">
    <source>
        <dbReference type="Proteomes" id="UP001193389"/>
    </source>
</evidence>
<keyword evidence="4 7" id="KW-0233">DNA recombination</keyword>
<dbReference type="InterPro" id="IPR042242">
    <property type="entry name" value="RecO_C"/>
</dbReference>
<evidence type="ECO:0000313" key="9">
    <source>
        <dbReference type="EMBL" id="BBE18341.1"/>
    </source>
</evidence>
<gene>
    <name evidence="7" type="primary">recO</name>
    <name evidence="9" type="ORF">AQPE_2503</name>
</gene>
<dbReference type="Gene3D" id="2.40.50.140">
    <property type="entry name" value="Nucleic acid-binding proteins"/>
    <property type="match status" value="1"/>
</dbReference>
<dbReference type="AlphaFoldDB" id="A0A5K7S9T3"/>
<dbReference type="Pfam" id="PF02565">
    <property type="entry name" value="RecO_C"/>
    <property type="match status" value="1"/>
</dbReference>
<evidence type="ECO:0000256" key="2">
    <source>
        <dbReference type="ARBA" id="ARBA00021310"/>
    </source>
</evidence>
<dbReference type="GO" id="GO:0043590">
    <property type="term" value="C:bacterial nucleoid"/>
    <property type="evidence" value="ECO:0007669"/>
    <property type="project" value="TreeGrafter"/>
</dbReference>
<dbReference type="SUPFAM" id="SSF50249">
    <property type="entry name" value="Nucleic acid-binding proteins"/>
    <property type="match status" value="1"/>
</dbReference>
<keyword evidence="5 7" id="KW-0234">DNA repair</keyword>
<dbReference type="InterPro" id="IPR003717">
    <property type="entry name" value="RecO"/>
</dbReference>
<evidence type="ECO:0000259" key="8">
    <source>
        <dbReference type="Pfam" id="PF11967"/>
    </source>
</evidence>
<dbReference type="EMBL" id="AP018694">
    <property type="protein sequence ID" value="BBE18341.1"/>
    <property type="molecule type" value="Genomic_DNA"/>
</dbReference>
<organism evidence="9 10">
    <name type="scientific">Aquipluma nitroreducens</name>
    <dbReference type="NCBI Taxonomy" id="2010828"/>
    <lineage>
        <taxon>Bacteria</taxon>
        <taxon>Pseudomonadati</taxon>
        <taxon>Bacteroidota</taxon>
        <taxon>Bacteroidia</taxon>
        <taxon>Marinilabiliales</taxon>
        <taxon>Prolixibacteraceae</taxon>
        <taxon>Aquipluma</taxon>
    </lineage>
</organism>
<dbReference type="KEGG" id="anf:AQPE_2503"/>
<dbReference type="InterPro" id="IPR037278">
    <property type="entry name" value="ARFGAP/RecO"/>
</dbReference>
<dbReference type="NCBIfam" id="TIGR00613">
    <property type="entry name" value="reco"/>
    <property type="match status" value="1"/>
</dbReference>
<protein>
    <recommendedName>
        <fullName evidence="2 7">DNA repair protein RecO</fullName>
    </recommendedName>
    <alternativeName>
        <fullName evidence="6 7">Recombination protein O</fullName>
    </alternativeName>
</protein>
<reference evidence="9" key="1">
    <citation type="journal article" date="2020" name="Int. J. Syst. Evol. Microbiol.">
        <title>Aquipluma nitroreducens gen. nov. sp. nov., a novel facultatively anaerobic bacterium isolated from a freshwater lake.</title>
        <authorList>
            <person name="Watanabe M."/>
            <person name="Kojima H."/>
            <person name="Fukui M."/>
        </authorList>
    </citation>
    <scope>NUCLEOTIDE SEQUENCE</scope>
    <source>
        <strain evidence="9">MeG22</strain>
    </source>
</reference>
<proteinExistence type="inferred from homology"/>
<keyword evidence="10" id="KW-1185">Reference proteome</keyword>
<dbReference type="SUPFAM" id="SSF57863">
    <property type="entry name" value="ArfGap/RecO-like zinc finger"/>
    <property type="match status" value="1"/>
</dbReference>
<dbReference type="Proteomes" id="UP001193389">
    <property type="component" value="Chromosome"/>
</dbReference>
<dbReference type="Gene3D" id="1.20.1440.120">
    <property type="entry name" value="Recombination protein O, C-terminal domain"/>
    <property type="match status" value="1"/>
</dbReference>
<feature type="domain" description="DNA replication/recombination mediator RecO N-terminal" evidence="8">
    <location>
        <begin position="1"/>
        <end position="81"/>
    </location>
</feature>
<dbReference type="RefSeq" id="WP_318351256.1">
    <property type="nucleotide sequence ID" value="NZ_AP018694.1"/>
</dbReference>
<dbReference type="GO" id="GO:0006302">
    <property type="term" value="P:double-strand break repair"/>
    <property type="evidence" value="ECO:0007669"/>
    <property type="project" value="TreeGrafter"/>
</dbReference>
<keyword evidence="3 7" id="KW-0227">DNA damage</keyword>
<dbReference type="PANTHER" id="PTHR33991:SF1">
    <property type="entry name" value="DNA REPAIR PROTEIN RECO"/>
    <property type="match status" value="1"/>
</dbReference>
<dbReference type="Pfam" id="PF11967">
    <property type="entry name" value="RecO_N"/>
    <property type="match status" value="1"/>
</dbReference>
<evidence type="ECO:0000256" key="1">
    <source>
        <dbReference type="ARBA" id="ARBA00007452"/>
    </source>
</evidence>
<evidence type="ECO:0000256" key="7">
    <source>
        <dbReference type="HAMAP-Rule" id="MF_00201"/>
    </source>
</evidence>
<sequence>MIEKTRGIFLHAVKYSETSLIASIYTEHYGRQSFIINGVHGKNSTVRAAVFQPLYLLDLEIYYKAGREIHRIKNARITYPYSTIPFDIRKSTQVLFLAEVLYKCLREEETNIELFDFLYHSLTLLDLTEAGISNFHIWFLFKLTRFLGFSPSREDAERCNFFDLQTARFVSHEPLHSQFTDKHLTVLFTRLFTIDSSSIENLDYTQHERRLVLEKLLEFYHIHLGNLGEFKSLEVLKEVLK</sequence>
<accession>A0A5K7S9T3</accession>
<dbReference type="InterPro" id="IPR022572">
    <property type="entry name" value="DNA_rep/recomb_RecO_N"/>
</dbReference>
<dbReference type="InterPro" id="IPR012340">
    <property type="entry name" value="NA-bd_OB-fold"/>
</dbReference>
<dbReference type="GO" id="GO:0006310">
    <property type="term" value="P:DNA recombination"/>
    <property type="evidence" value="ECO:0007669"/>
    <property type="project" value="UniProtKB-UniRule"/>
</dbReference>
<evidence type="ECO:0000256" key="3">
    <source>
        <dbReference type="ARBA" id="ARBA00022763"/>
    </source>
</evidence>
<evidence type="ECO:0000256" key="5">
    <source>
        <dbReference type="ARBA" id="ARBA00023204"/>
    </source>
</evidence>
<comment type="function">
    <text evidence="7">Involved in DNA repair and RecF pathway recombination.</text>
</comment>